<dbReference type="Pfam" id="PF00887">
    <property type="entry name" value="ACBP"/>
    <property type="match status" value="1"/>
</dbReference>
<keyword evidence="4" id="KW-1185">Reference proteome</keyword>
<dbReference type="SUPFAM" id="SSF47027">
    <property type="entry name" value="Acyl-CoA binding protein"/>
    <property type="match status" value="1"/>
</dbReference>
<dbReference type="PROSITE" id="PS00880">
    <property type="entry name" value="ACB_1"/>
    <property type="match status" value="1"/>
</dbReference>
<dbReference type="GeneID" id="63689706"/>
<evidence type="ECO:0000259" key="2">
    <source>
        <dbReference type="PROSITE" id="PS51228"/>
    </source>
</evidence>
<proteinExistence type="predicted"/>
<dbReference type="Proteomes" id="UP000030653">
    <property type="component" value="Unassembled WGS sequence"/>
</dbReference>
<name>M5G751_DACPD</name>
<evidence type="ECO:0000313" key="3">
    <source>
        <dbReference type="EMBL" id="EJU06071.1"/>
    </source>
</evidence>
<gene>
    <name evidence="3" type="ORF">DACRYDRAFT_45427</name>
</gene>
<sequence length="96" mass="11011">MHFIHHTESYLTLCSQFDRAVEIIQGLSKTGPIQTGYEEKLAMYSLYKQATVGDVPSTRPGMWDVLGRAKWDAWAKHRNMDSHAAKQLYVDTLLRV</sequence>
<dbReference type="HOGENOM" id="CLU_118853_1_0_1"/>
<dbReference type="AlphaFoldDB" id="M5G751"/>
<dbReference type="RefSeq" id="XP_040632965.1">
    <property type="nucleotide sequence ID" value="XM_040774644.1"/>
</dbReference>
<dbReference type="GO" id="GO:0000062">
    <property type="term" value="F:fatty-acyl-CoA binding"/>
    <property type="evidence" value="ECO:0007669"/>
    <property type="project" value="InterPro"/>
</dbReference>
<dbReference type="InterPro" id="IPR035984">
    <property type="entry name" value="Acyl-CoA-binding_sf"/>
</dbReference>
<evidence type="ECO:0000256" key="1">
    <source>
        <dbReference type="ARBA" id="ARBA00023121"/>
    </source>
</evidence>
<dbReference type="PROSITE" id="PS51228">
    <property type="entry name" value="ACB_2"/>
    <property type="match status" value="1"/>
</dbReference>
<dbReference type="PANTHER" id="PTHR23310">
    <property type="entry name" value="ACYL-COA-BINDING PROTEIN, ACBP"/>
    <property type="match status" value="1"/>
</dbReference>
<keyword evidence="1" id="KW-0446">Lipid-binding</keyword>
<dbReference type="Gene3D" id="1.20.80.10">
    <property type="match status" value="1"/>
</dbReference>
<dbReference type="STRING" id="1858805.M5G751"/>
<feature type="non-terminal residue" evidence="3">
    <location>
        <position position="96"/>
    </location>
</feature>
<reference evidence="3 4" key="1">
    <citation type="journal article" date="2012" name="Science">
        <title>The Paleozoic origin of enzymatic lignin decomposition reconstructed from 31 fungal genomes.</title>
        <authorList>
            <person name="Floudas D."/>
            <person name="Binder M."/>
            <person name="Riley R."/>
            <person name="Barry K."/>
            <person name="Blanchette R.A."/>
            <person name="Henrissat B."/>
            <person name="Martinez A.T."/>
            <person name="Otillar R."/>
            <person name="Spatafora J.W."/>
            <person name="Yadav J.S."/>
            <person name="Aerts A."/>
            <person name="Benoit I."/>
            <person name="Boyd A."/>
            <person name="Carlson A."/>
            <person name="Copeland A."/>
            <person name="Coutinho P.M."/>
            <person name="de Vries R.P."/>
            <person name="Ferreira P."/>
            <person name="Findley K."/>
            <person name="Foster B."/>
            <person name="Gaskell J."/>
            <person name="Glotzer D."/>
            <person name="Gorecki P."/>
            <person name="Heitman J."/>
            <person name="Hesse C."/>
            <person name="Hori C."/>
            <person name="Igarashi K."/>
            <person name="Jurgens J.A."/>
            <person name="Kallen N."/>
            <person name="Kersten P."/>
            <person name="Kohler A."/>
            <person name="Kuees U."/>
            <person name="Kumar T.K.A."/>
            <person name="Kuo A."/>
            <person name="LaButti K."/>
            <person name="Larrondo L.F."/>
            <person name="Lindquist E."/>
            <person name="Ling A."/>
            <person name="Lombard V."/>
            <person name="Lucas S."/>
            <person name="Lundell T."/>
            <person name="Martin R."/>
            <person name="McLaughlin D.J."/>
            <person name="Morgenstern I."/>
            <person name="Morin E."/>
            <person name="Murat C."/>
            <person name="Nagy L.G."/>
            <person name="Nolan M."/>
            <person name="Ohm R.A."/>
            <person name="Patyshakuliyeva A."/>
            <person name="Rokas A."/>
            <person name="Ruiz-Duenas F.J."/>
            <person name="Sabat G."/>
            <person name="Salamov A."/>
            <person name="Samejima M."/>
            <person name="Schmutz J."/>
            <person name="Slot J.C."/>
            <person name="St John F."/>
            <person name="Stenlid J."/>
            <person name="Sun H."/>
            <person name="Sun S."/>
            <person name="Syed K."/>
            <person name="Tsang A."/>
            <person name="Wiebenga A."/>
            <person name="Young D."/>
            <person name="Pisabarro A."/>
            <person name="Eastwood D.C."/>
            <person name="Martin F."/>
            <person name="Cullen D."/>
            <person name="Grigoriev I.V."/>
            <person name="Hibbett D.S."/>
        </authorList>
    </citation>
    <scope>NUCLEOTIDE SEQUENCE [LARGE SCALE GENOMIC DNA]</scope>
    <source>
        <strain evidence="3 4">DJM-731 SS1</strain>
    </source>
</reference>
<dbReference type="PRINTS" id="PR00689">
    <property type="entry name" value="ACOABINDINGP"/>
</dbReference>
<organism evidence="3 4">
    <name type="scientific">Dacryopinax primogenitus (strain DJM 731)</name>
    <name type="common">Brown rot fungus</name>
    <dbReference type="NCBI Taxonomy" id="1858805"/>
    <lineage>
        <taxon>Eukaryota</taxon>
        <taxon>Fungi</taxon>
        <taxon>Dikarya</taxon>
        <taxon>Basidiomycota</taxon>
        <taxon>Agaricomycotina</taxon>
        <taxon>Dacrymycetes</taxon>
        <taxon>Dacrymycetales</taxon>
        <taxon>Dacrymycetaceae</taxon>
        <taxon>Dacryopinax</taxon>
    </lineage>
</organism>
<accession>M5G751</accession>
<dbReference type="OMA" id="SEKGHPW"/>
<dbReference type="GO" id="GO:0006631">
    <property type="term" value="P:fatty acid metabolic process"/>
    <property type="evidence" value="ECO:0007669"/>
    <property type="project" value="TreeGrafter"/>
</dbReference>
<dbReference type="InterPro" id="IPR000582">
    <property type="entry name" value="Acyl-CoA-binding_protein"/>
</dbReference>
<dbReference type="FunFam" id="1.20.80.10:FF:000010">
    <property type="entry name" value="Acyl-CoA-binding domain-containing protein 5"/>
    <property type="match status" value="1"/>
</dbReference>
<dbReference type="InterPro" id="IPR022408">
    <property type="entry name" value="Acyl-CoA-binding_prot_CS"/>
</dbReference>
<evidence type="ECO:0000313" key="4">
    <source>
        <dbReference type="Proteomes" id="UP000030653"/>
    </source>
</evidence>
<dbReference type="InterPro" id="IPR014352">
    <property type="entry name" value="FERM/acyl-CoA-bd_prot_sf"/>
</dbReference>
<dbReference type="OrthoDB" id="346910at2759"/>
<dbReference type="PANTHER" id="PTHR23310:SF133">
    <property type="entry name" value="COA BINDING PROTEIN, PUTATIVE (AFU_ORTHOLOGUE AFUA_1G12300)-RELATED"/>
    <property type="match status" value="1"/>
</dbReference>
<feature type="domain" description="ACB" evidence="2">
    <location>
        <begin position="13"/>
        <end position="96"/>
    </location>
</feature>
<dbReference type="EMBL" id="JH795855">
    <property type="protein sequence ID" value="EJU06071.1"/>
    <property type="molecule type" value="Genomic_DNA"/>
</dbReference>
<protein>
    <submittedName>
        <fullName evidence="3">Acyl-CoA-binding protein</fullName>
    </submittedName>
</protein>